<dbReference type="InterPro" id="IPR036640">
    <property type="entry name" value="ABC1_TM_sf"/>
</dbReference>
<dbReference type="Proteomes" id="UP000561326">
    <property type="component" value="Unassembled WGS sequence"/>
</dbReference>
<keyword evidence="5 11" id="KW-0067">ATP-binding</keyword>
<gene>
    <name evidence="11" type="ORF">HF838_13690</name>
</gene>
<evidence type="ECO:0000256" key="8">
    <source>
        <dbReference type="SAM" id="Phobius"/>
    </source>
</evidence>
<evidence type="ECO:0000313" key="12">
    <source>
        <dbReference type="Proteomes" id="UP000561326"/>
    </source>
</evidence>
<evidence type="ECO:0000259" key="10">
    <source>
        <dbReference type="PROSITE" id="PS50929"/>
    </source>
</evidence>
<comment type="caution">
    <text evidence="11">The sequence shown here is derived from an EMBL/GenBank/DDBJ whole genome shotgun (WGS) entry which is preliminary data.</text>
</comment>
<protein>
    <submittedName>
        <fullName evidence="11">ABC transporter ATP-binding protein</fullName>
    </submittedName>
</protein>
<dbReference type="PANTHER" id="PTHR43394">
    <property type="entry name" value="ATP-DEPENDENT PERMEASE MDL1, MITOCHONDRIAL"/>
    <property type="match status" value="1"/>
</dbReference>
<dbReference type="AlphaFoldDB" id="A0A848CUQ2"/>
<evidence type="ECO:0000256" key="4">
    <source>
        <dbReference type="ARBA" id="ARBA00022741"/>
    </source>
</evidence>
<dbReference type="PROSITE" id="PS50929">
    <property type="entry name" value="ABC_TM1F"/>
    <property type="match status" value="1"/>
</dbReference>
<dbReference type="RefSeq" id="WP_168975533.1">
    <property type="nucleotide sequence ID" value="NZ_JABAGO010000026.1"/>
</dbReference>
<dbReference type="PANTHER" id="PTHR43394:SF1">
    <property type="entry name" value="ATP-BINDING CASSETTE SUB-FAMILY B MEMBER 10, MITOCHONDRIAL"/>
    <property type="match status" value="1"/>
</dbReference>
<dbReference type="PROSITE" id="PS00211">
    <property type="entry name" value="ABC_TRANSPORTER_1"/>
    <property type="match status" value="1"/>
</dbReference>
<dbReference type="GO" id="GO:0015421">
    <property type="term" value="F:ABC-type oligopeptide transporter activity"/>
    <property type="evidence" value="ECO:0007669"/>
    <property type="project" value="TreeGrafter"/>
</dbReference>
<dbReference type="EMBL" id="JABAGO010000026">
    <property type="protein sequence ID" value="NME99315.1"/>
    <property type="molecule type" value="Genomic_DNA"/>
</dbReference>
<dbReference type="InterPro" id="IPR011527">
    <property type="entry name" value="ABC1_TM_dom"/>
</dbReference>
<evidence type="ECO:0000259" key="9">
    <source>
        <dbReference type="PROSITE" id="PS50893"/>
    </source>
</evidence>
<keyword evidence="4" id="KW-0547">Nucleotide-binding</keyword>
<dbReference type="Gene3D" id="3.40.50.300">
    <property type="entry name" value="P-loop containing nucleotide triphosphate hydrolases"/>
    <property type="match status" value="1"/>
</dbReference>
<dbReference type="Pfam" id="PF00005">
    <property type="entry name" value="ABC_tran"/>
    <property type="match status" value="1"/>
</dbReference>
<dbReference type="Gene3D" id="1.20.1560.10">
    <property type="entry name" value="ABC transporter type 1, transmembrane domain"/>
    <property type="match status" value="1"/>
</dbReference>
<organism evidence="11 12">
    <name type="scientific">Aneurinibacillus aneurinilyticus</name>
    <name type="common">Bacillus aneurinolyticus</name>
    <dbReference type="NCBI Taxonomy" id="1391"/>
    <lineage>
        <taxon>Bacteria</taxon>
        <taxon>Bacillati</taxon>
        <taxon>Bacillota</taxon>
        <taxon>Bacilli</taxon>
        <taxon>Bacillales</taxon>
        <taxon>Paenibacillaceae</taxon>
        <taxon>Aneurinibacillus group</taxon>
        <taxon>Aneurinibacillus</taxon>
    </lineage>
</organism>
<evidence type="ECO:0000256" key="2">
    <source>
        <dbReference type="ARBA" id="ARBA00005417"/>
    </source>
</evidence>
<dbReference type="FunFam" id="3.40.50.300:FF:000218">
    <property type="entry name" value="Multidrug ABC transporter ATP-binding protein"/>
    <property type="match status" value="1"/>
</dbReference>
<feature type="transmembrane region" description="Helical" evidence="8">
    <location>
        <begin position="253"/>
        <end position="272"/>
    </location>
</feature>
<dbReference type="InterPro" id="IPR003439">
    <property type="entry name" value="ABC_transporter-like_ATP-bd"/>
</dbReference>
<comment type="similarity">
    <text evidence="2">Belongs to the ABC transporter superfamily.</text>
</comment>
<dbReference type="InterPro" id="IPR027417">
    <property type="entry name" value="P-loop_NTPase"/>
</dbReference>
<dbReference type="InterPro" id="IPR003593">
    <property type="entry name" value="AAA+_ATPase"/>
</dbReference>
<evidence type="ECO:0000313" key="11">
    <source>
        <dbReference type="EMBL" id="NME99315.1"/>
    </source>
</evidence>
<sequence>MLIRKMTNELFHLLSFMKNKKKMYMISLLGDSLVHASLAICIPFVFKDLTDFANSKDSALLTRAIIVVSGTFIFLSILSPLFSYLYHRCVKEVMNSIRLTVYKHMGQLSADYYERHHTGDTISRLSNDVHIIEQAYTEHLKTLLTILVVLLGSLVGMFLLDWRFSSVLVLLSTVTLFINIRFAKSVRSISDQMQRQTGTLTERLTDFISGLPVIKMFNLHNVVTKRYIEMNEDITISAIKQGHKNALLDATNFFINFLSFGGMLVAGIIMVSQNVIELGSLIAIVQQQMFVTLAFLHLGQTITVLQSSLAGAARVVEFLDEPVEPERYDLRREVSCETNSMIEMNEIVFEYEESCRVLNGFSLTVEQGKVAALVGASGSGKSTVIKLLLGFYPFQSGNIYLDGKPMEQYKLTEIRDIISYVPQEAYLFEGTIEENIKYGRLDASEEEIIVATKAAYAHDFIMKLPAGYQTKVGERGTMLSGGQRQRIAIARALLKNAPILLLDEATSALDSESEYWVQQALHTLMKDRTTLVIAHRLSTIEDADMIYVVEQGKVVEYGNHEALMLQNGLYANLYEMQTKVRERQNIV</sequence>
<feature type="transmembrane region" description="Helical" evidence="8">
    <location>
        <begin position="166"/>
        <end position="183"/>
    </location>
</feature>
<name>A0A848CUQ2_ANEAE</name>
<dbReference type="SUPFAM" id="SSF52540">
    <property type="entry name" value="P-loop containing nucleoside triphosphate hydrolases"/>
    <property type="match status" value="1"/>
</dbReference>
<evidence type="ECO:0000256" key="3">
    <source>
        <dbReference type="ARBA" id="ARBA00022692"/>
    </source>
</evidence>
<feature type="domain" description="ABC transporter" evidence="9">
    <location>
        <begin position="342"/>
        <end position="576"/>
    </location>
</feature>
<dbReference type="SUPFAM" id="SSF90123">
    <property type="entry name" value="ABC transporter transmembrane region"/>
    <property type="match status" value="1"/>
</dbReference>
<feature type="transmembrane region" description="Helical" evidence="8">
    <location>
        <begin position="142"/>
        <end position="160"/>
    </location>
</feature>
<keyword evidence="3 8" id="KW-0812">Transmembrane</keyword>
<evidence type="ECO:0000256" key="7">
    <source>
        <dbReference type="ARBA" id="ARBA00023136"/>
    </source>
</evidence>
<dbReference type="CDD" id="cd07346">
    <property type="entry name" value="ABC_6TM_exporters"/>
    <property type="match status" value="1"/>
</dbReference>
<accession>A0A848CUQ2</accession>
<dbReference type="GO" id="GO:0005886">
    <property type="term" value="C:plasma membrane"/>
    <property type="evidence" value="ECO:0007669"/>
    <property type="project" value="UniProtKB-SubCell"/>
</dbReference>
<keyword evidence="7 8" id="KW-0472">Membrane</keyword>
<evidence type="ECO:0000256" key="6">
    <source>
        <dbReference type="ARBA" id="ARBA00022989"/>
    </source>
</evidence>
<evidence type="ECO:0000256" key="5">
    <source>
        <dbReference type="ARBA" id="ARBA00022840"/>
    </source>
</evidence>
<feature type="transmembrane region" description="Helical" evidence="8">
    <location>
        <begin position="63"/>
        <end position="86"/>
    </location>
</feature>
<dbReference type="GO" id="GO:0016887">
    <property type="term" value="F:ATP hydrolysis activity"/>
    <property type="evidence" value="ECO:0007669"/>
    <property type="project" value="InterPro"/>
</dbReference>
<dbReference type="SMART" id="SM00382">
    <property type="entry name" value="AAA"/>
    <property type="match status" value="1"/>
</dbReference>
<proteinExistence type="inferred from homology"/>
<dbReference type="InterPro" id="IPR039421">
    <property type="entry name" value="Type_1_exporter"/>
</dbReference>
<dbReference type="InterPro" id="IPR017871">
    <property type="entry name" value="ABC_transporter-like_CS"/>
</dbReference>
<comment type="subcellular location">
    <subcellularLocation>
        <location evidence="1">Cell membrane</location>
        <topology evidence="1">Multi-pass membrane protein</topology>
    </subcellularLocation>
</comment>
<evidence type="ECO:0000256" key="1">
    <source>
        <dbReference type="ARBA" id="ARBA00004651"/>
    </source>
</evidence>
<feature type="domain" description="ABC transmembrane type-1" evidence="10">
    <location>
        <begin position="32"/>
        <end position="307"/>
    </location>
</feature>
<reference evidence="11 12" key="1">
    <citation type="submission" date="2020-04" db="EMBL/GenBank/DDBJ databases">
        <authorList>
            <person name="Hitch T.C.A."/>
            <person name="Wylensek D."/>
            <person name="Clavel T."/>
        </authorList>
    </citation>
    <scope>NUCLEOTIDE SEQUENCE [LARGE SCALE GENOMIC DNA]</scope>
    <source>
        <strain evidence="11 12">WB01_D5_05</strain>
    </source>
</reference>
<dbReference type="PROSITE" id="PS50893">
    <property type="entry name" value="ABC_TRANSPORTER_2"/>
    <property type="match status" value="1"/>
</dbReference>
<dbReference type="GO" id="GO:0005524">
    <property type="term" value="F:ATP binding"/>
    <property type="evidence" value="ECO:0007669"/>
    <property type="project" value="UniProtKB-KW"/>
</dbReference>
<dbReference type="Pfam" id="PF00664">
    <property type="entry name" value="ABC_membrane"/>
    <property type="match status" value="1"/>
</dbReference>
<keyword evidence="6 8" id="KW-1133">Transmembrane helix</keyword>